<dbReference type="EMBL" id="LR215729">
    <property type="protein sequence ID" value="VEV97000.1"/>
    <property type="molecule type" value="Genomic_DNA"/>
</dbReference>
<name>A0A653E2P7_9PSED</name>
<dbReference type="InterPro" id="IPR010595">
    <property type="entry name" value="DUF1161"/>
</dbReference>
<evidence type="ECO:0000256" key="1">
    <source>
        <dbReference type="SAM" id="SignalP"/>
    </source>
</evidence>
<feature type="signal peptide" evidence="1">
    <location>
        <begin position="1"/>
        <end position="23"/>
    </location>
</feature>
<sequence length="62" mass="6578">MKRAMQKCSAVILLTLLSSAALAAGVASYTLEIVPNDEVSDETMVVGSCDGGTQKIIYQRND</sequence>
<evidence type="ECO:0000313" key="2">
    <source>
        <dbReference type="EMBL" id="VEV97000.1"/>
    </source>
</evidence>
<proteinExistence type="predicted"/>
<evidence type="ECO:0008006" key="3">
    <source>
        <dbReference type="Google" id="ProtNLM"/>
    </source>
</evidence>
<keyword evidence="1" id="KW-0732">Signal</keyword>
<reference evidence="2" key="1">
    <citation type="submission" date="2019-02" db="EMBL/GenBank/DDBJ databases">
        <authorList>
            <consortium name="Genoscope - CEA"/>
            <person name="William W."/>
        </authorList>
    </citation>
    <scope>NUCLEOTIDE SEQUENCE [LARGE SCALE GENOMIC DNA]</scope>
    <source>
        <strain evidence="2">YSy11</strain>
    </source>
</reference>
<organism evidence="2">
    <name type="scientific">Pseudomonas marincola</name>
    <dbReference type="NCBI Taxonomy" id="437900"/>
    <lineage>
        <taxon>Bacteria</taxon>
        <taxon>Pseudomonadati</taxon>
        <taxon>Pseudomonadota</taxon>
        <taxon>Gammaproteobacteria</taxon>
        <taxon>Pseudomonadales</taxon>
        <taxon>Pseudomonadaceae</taxon>
        <taxon>Pseudomonas</taxon>
    </lineage>
</organism>
<feature type="chain" id="PRO_5024944971" description="DUF1161 domain-containing protein" evidence="1">
    <location>
        <begin position="24"/>
        <end position="62"/>
    </location>
</feature>
<accession>A0A653E2P7</accession>
<protein>
    <recommendedName>
        <fullName evidence="3">DUF1161 domain-containing protein</fullName>
    </recommendedName>
</protein>
<gene>
    <name evidence="2" type="ORF">PMYSY11_1954</name>
</gene>
<dbReference type="AlphaFoldDB" id="A0A653E2P7"/>
<dbReference type="Pfam" id="PF06649">
    <property type="entry name" value="DUF1161"/>
    <property type="match status" value="1"/>
</dbReference>